<keyword evidence="3" id="KW-1185">Reference proteome</keyword>
<feature type="region of interest" description="Disordered" evidence="1">
    <location>
        <begin position="1"/>
        <end position="20"/>
    </location>
</feature>
<sequence length="182" mass="20801">MPTTTVTTTTTTSEDFSFPTLTGTVPAAIDSPPLWQLSPDSCHSKSTKRESNEESDQEEYFKDCFPLKDKQIKNNIGQRKSFSWVEDEEKMDMLWEDFNEDLMLKRNYSCGNSSRFSGSHDMVNMGCVPIQSLRPSVRNNGAMISAPRKPNAGFEVFMKALKRVFLLHQNHSPRIRRVKNQS</sequence>
<name>A0A067LFD4_JATCU</name>
<dbReference type="PANTHER" id="PTHR34666:SF7">
    <property type="match status" value="1"/>
</dbReference>
<evidence type="ECO:0000313" key="3">
    <source>
        <dbReference type="Proteomes" id="UP000027138"/>
    </source>
</evidence>
<organism evidence="2 3">
    <name type="scientific">Jatropha curcas</name>
    <name type="common">Barbados nut</name>
    <dbReference type="NCBI Taxonomy" id="180498"/>
    <lineage>
        <taxon>Eukaryota</taxon>
        <taxon>Viridiplantae</taxon>
        <taxon>Streptophyta</taxon>
        <taxon>Embryophyta</taxon>
        <taxon>Tracheophyta</taxon>
        <taxon>Spermatophyta</taxon>
        <taxon>Magnoliopsida</taxon>
        <taxon>eudicotyledons</taxon>
        <taxon>Gunneridae</taxon>
        <taxon>Pentapetalae</taxon>
        <taxon>rosids</taxon>
        <taxon>fabids</taxon>
        <taxon>Malpighiales</taxon>
        <taxon>Euphorbiaceae</taxon>
        <taxon>Crotonoideae</taxon>
        <taxon>Jatropheae</taxon>
        <taxon>Jatropha</taxon>
    </lineage>
</organism>
<accession>A0A067LFD4</accession>
<gene>
    <name evidence="2" type="ORF">JCGZ_03915</name>
</gene>
<feature type="region of interest" description="Disordered" evidence="1">
    <location>
        <begin position="29"/>
        <end position="58"/>
    </location>
</feature>
<evidence type="ECO:0000313" key="2">
    <source>
        <dbReference type="EMBL" id="KDP47107.1"/>
    </source>
</evidence>
<evidence type="ECO:0000256" key="1">
    <source>
        <dbReference type="SAM" id="MobiDB-lite"/>
    </source>
</evidence>
<protein>
    <submittedName>
        <fullName evidence="2">Uncharacterized protein</fullName>
    </submittedName>
</protein>
<proteinExistence type="predicted"/>
<dbReference type="OrthoDB" id="1917400at2759"/>
<dbReference type="Proteomes" id="UP000027138">
    <property type="component" value="Unassembled WGS sequence"/>
</dbReference>
<dbReference type="AlphaFoldDB" id="A0A067LFD4"/>
<dbReference type="EMBL" id="KK914197">
    <property type="protein sequence ID" value="KDP47107.1"/>
    <property type="molecule type" value="Genomic_DNA"/>
</dbReference>
<feature type="compositionally biased region" description="Low complexity" evidence="1">
    <location>
        <begin position="1"/>
        <end position="12"/>
    </location>
</feature>
<reference evidence="2 3" key="1">
    <citation type="journal article" date="2014" name="PLoS ONE">
        <title>Global Analysis of Gene Expression Profiles in Physic Nut (Jatropha curcas L.) Seedlings Exposed to Salt Stress.</title>
        <authorList>
            <person name="Zhang L."/>
            <person name="Zhang C."/>
            <person name="Wu P."/>
            <person name="Chen Y."/>
            <person name="Li M."/>
            <person name="Jiang H."/>
            <person name="Wu G."/>
        </authorList>
    </citation>
    <scope>NUCLEOTIDE SEQUENCE [LARGE SCALE GENOMIC DNA]</scope>
    <source>
        <strain evidence="3">cv. GZQX0401</strain>
        <tissue evidence="2">Young leaves</tissue>
    </source>
</reference>
<dbReference type="PANTHER" id="PTHR34666">
    <property type="entry name" value="EXPRESSED PROTEIN"/>
    <property type="match status" value="1"/>
</dbReference>